<geneLocation type="plasmid" evidence="3">
    <name>pSTJ001</name>
</geneLocation>
<dbReference type="Gene3D" id="3.90.230.10">
    <property type="entry name" value="Creatinase/methionine aminopeptidase superfamily"/>
    <property type="match status" value="1"/>
</dbReference>
<dbReference type="KEGG" id="hhb:Hhub_4026"/>
<accession>A0A0U5H815</accession>
<protein>
    <submittedName>
        <fullName evidence="2">Peptidase M24 family protein</fullName>
    </submittedName>
</protein>
<dbReference type="Proteomes" id="UP000066737">
    <property type="component" value="Plasmid pSTJ001"/>
</dbReference>
<feature type="domain" description="Peptidase M24" evidence="1">
    <location>
        <begin position="139"/>
        <end position="336"/>
    </location>
</feature>
<dbReference type="RefSeq" id="WP_059058371.1">
    <property type="nucleotide sequence ID" value="NZ_CEML01000003.1"/>
</dbReference>
<dbReference type="AlphaFoldDB" id="A0A0U5H815"/>
<evidence type="ECO:0000313" key="3">
    <source>
        <dbReference type="Proteomes" id="UP000066737"/>
    </source>
</evidence>
<name>A0A0U5H815_9EURY</name>
<sequence>MAYATTTKLERIRAALDERDLDELWFCRPANYGWLTGGDPVIDATSDVGVGAVGVGRDGVRVLAPNNERSRILDEELPGLDAAGIDPEVTEYDWYDASLREAVATHHRSAAAADVAVAGLEQFYATRLRSPMPAAERDRFRDACEETTAAVEAVARELTAETTERAAAGALSQALLERGFRAPVVLVGGGDRSQRYRHYTPRDDPLGEFAHLTVVAERGGHDVAVTRTVTFDAPSWLRERHDAAGRVAATALAATREVGSAGGSAGEVLDAISEAYAAVGFEGEWQAHHQGGAIGYATREWVATPDAEDAVVVPMPFAWNPTVQGAKTEDTALVTERGVEVATETGEWPITTYEAVGYDGQFSFHDPLALD</sequence>
<dbReference type="SUPFAM" id="SSF53092">
    <property type="entry name" value="Creatinase/prolidase N-terminal domain"/>
    <property type="match status" value="1"/>
</dbReference>
<organism evidence="2 3">
    <name type="scientific">Halobacterium hubeiense</name>
    <dbReference type="NCBI Taxonomy" id="1407499"/>
    <lineage>
        <taxon>Archaea</taxon>
        <taxon>Methanobacteriati</taxon>
        <taxon>Methanobacteriota</taxon>
        <taxon>Stenosarchaea group</taxon>
        <taxon>Halobacteria</taxon>
        <taxon>Halobacteriales</taxon>
        <taxon>Halobacteriaceae</taxon>
        <taxon>Halobacterium</taxon>
    </lineage>
</organism>
<evidence type="ECO:0000259" key="1">
    <source>
        <dbReference type="Pfam" id="PF00557"/>
    </source>
</evidence>
<gene>
    <name evidence="2" type="ORF">HHUB_4026</name>
</gene>
<reference evidence="3" key="1">
    <citation type="journal article" date="2016" name="Environ. Microbiol.">
        <title>The complete genome of a viable archaeum isolated from 123-million-year-old rock salt.</title>
        <authorList>
            <person name="Jaakkola S.T."/>
            <person name="Pfeiffer F."/>
            <person name="Ravantti J.J."/>
            <person name="Guo Q."/>
            <person name="Liu Y."/>
            <person name="Chen X."/>
            <person name="Ma H."/>
            <person name="Yang C."/>
            <person name="Oksanen H.M."/>
            <person name="Bamford D.H."/>
        </authorList>
    </citation>
    <scope>NUCLEOTIDE SEQUENCE</scope>
    <source>
        <strain evidence="3">JI20-1</strain>
        <plasmid evidence="3">Plasmid pSTJ001</plasmid>
    </source>
</reference>
<dbReference type="PANTHER" id="PTHR46112:SF2">
    <property type="entry name" value="XAA-PRO AMINOPEPTIDASE P-RELATED"/>
    <property type="match status" value="1"/>
</dbReference>
<proteinExistence type="predicted"/>
<dbReference type="SUPFAM" id="SSF55920">
    <property type="entry name" value="Creatinase/aminopeptidase"/>
    <property type="match status" value="1"/>
</dbReference>
<dbReference type="GeneID" id="26660377"/>
<dbReference type="OrthoDB" id="202529at2157"/>
<keyword evidence="3" id="KW-1185">Reference proteome</keyword>
<dbReference type="InterPro" id="IPR036005">
    <property type="entry name" value="Creatinase/aminopeptidase-like"/>
</dbReference>
<dbReference type="InterPro" id="IPR029149">
    <property type="entry name" value="Creatin/AminoP/Spt16_N"/>
</dbReference>
<dbReference type="PANTHER" id="PTHR46112">
    <property type="entry name" value="AMINOPEPTIDASE"/>
    <property type="match status" value="1"/>
</dbReference>
<dbReference type="Pfam" id="PF00557">
    <property type="entry name" value="Peptidase_M24"/>
    <property type="match status" value="1"/>
</dbReference>
<dbReference type="EMBL" id="LN831303">
    <property type="protein sequence ID" value="CQH63270.1"/>
    <property type="molecule type" value="Genomic_DNA"/>
</dbReference>
<evidence type="ECO:0000313" key="2">
    <source>
        <dbReference type="EMBL" id="CQH63270.1"/>
    </source>
</evidence>
<dbReference type="InterPro" id="IPR000994">
    <property type="entry name" value="Pept_M24"/>
</dbReference>
<dbReference type="CDD" id="cd01066">
    <property type="entry name" value="APP_MetAP"/>
    <property type="match status" value="1"/>
</dbReference>
<dbReference type="InterPro" id="IPR050659">
    <property type="entry name" value="Peptidase_M24B"/>
</dbReference>